<feature type="transmembrane region" description="Helical" evidence="1">
    <location>
        <begin position="356"/>
        <end position="377"/>
    </location>
</feature>
<feature type="transmembrane region" description="Helical" evidence="1">
    <location>
        <begin position="85"/>
        <end position="105"/>
    </location>
</feature>
<keyword evidence="1" id="KW-1133">Transmembrane helix</keyword>
<accession>A0A6A5CC30</accession>
<dbReference type="GeneID" id="68118363"/>
<dbReference type="VEuPathDB" id="AmoebaDB:FDP41_011148"/>
<dbReference type="RefSeq" id="XP_044567883.1">
    <property type="nucleotide sequence ID" value="XM_044701525.1"/>
</dbReference>
<feature type="transmembrane region" description="Helical" evidence="1">
    <location>
        <begin position="469"/>
        <end position="494"/>
    </location>
</feature>
<organism evidence="2 3">
    <name type="scientific">Naegleria fowleri</name>
    <name type="common">Brain eating amoeba</name>
    <dbReference type="NCBI Taxonomy" id="5763"/>
    <lineage>
        <taxon>Eukaryota</taxon>
        <taxon>Discoba</taxon>
        <taxon>Heterolobosea</taxon>
        <taxon>Tetramitia</taxon>
        <taxon>Eutetramitia</taxon>
        <taxon>Vahlkampfiidae</taxon>
        <taxon>Naegleria</taxon>
    </lineage>
</organism>
<dbReference type="AlphaFoldDB" id="A0A6A5CC30"/>
<dbReference type="VEuPathDB" id="AmoebaDB:NfTy_017390"/>
<dbReference type="Proteomes" id="UP000444721">
    <property type="component" value="Unassembled WGS sequence"/>
</dbReference>
<proteinExistence type="predicted"/>
<sequence>MTSSLSDHNDGRLTFGIHDSIPSTANSNSITNFISRVDAPHQHHPTNANPQSPTSLPSPDLISHSTFHIMDETTWSEKSFLTNHYFVKFIIGVIFLMVLITLMLLLCMPTLSIPLVPSLLALPLFGELSLKKEFMNDRIMQANSLLLNSQATFATTLNMLQMNSLSFFPISSLNGTMSFNIVVGPISENVVTIVEITYMVDHPNEDSNPWLQATIRPDTNVVVNSGSPPNKSFVRSVKNLSGAQMYQHVIRFLLTSSSLLNSTQQIIDMFTLQSNAFSVNVNLANSTTTTTTTPTNSATPLVPYPTFSDEFFPGIYLYPAFVGFAFLSCLASFLIWHGGYRRRKNPAALGERETKVCRHCLVLSCALCCYVVVFLAIGSAPIFGMNRTFTKCCALFQSIYYGSDLVFGNSPEKNMFNIDATNKLERCVTIVPYQHLFWFGEALDTEEYLNRAQCVNDEYRSFTTYNYNMIIYLSVFLGVAVLCFPIFHCMITIYSNKLYMLTKKQHSGEVTISFEVVSN</sequence>
<keyword evidence="3" id="KW-1185">Reference proteome</keyword>
<reference evidence="2 3" key="1">
    <citation type="journal article" date="2019" name="Sci. Rep.">
        <title>Nanopore sequencing improves the draft genome of the human pathogenic amoeba Naegleria fowleri.</title>
        <authorList>
            <person name="Liechti N."/>
            <person name="Schurch N."/>
            <person name="Bruggmann R."/>
            <person name="Wittwer M."/>
        </authorList>
    </citation>
    <scope>NUCLEOTIDE SEQUENCE [LARGE SCALE GENOMIC DNA]</scope>
    <source>
        <strain evidence="2 3">ATCC 30894</strain>
    </source>
</reference>
<keyword evidence="1" id="KW-0812">Transmembrane</keyword>
<name>A0A6A5CC30_NAEFO</name>
<dbReference type="EMBL" id="VFQX01000007">
    <property type="protein sequence ID" value="KAF0983170.1"/>
    <property type="molecule type" value="Genomic_DNA"/>
</dbReference>
<evidence type="ECO:0000313" key="2">
    <source>
        <dbReference type="EMBL" id="KAF0983170.1"/>
    </source>
</evidence>
<dbReference type="OrthoDB" id="10394751at2759"/>
<dbReference type="VEuPathDB" id="AmoebaDB:NF0114950"/>
<protein>
    <submittedName>
        <fullName evidence="2">Uncharacterized protein</fullName>
    </submittedName>
</protein>
<comment type="caution">
    <text evidence="2">The sequence shown here is derived from an EMBL/GenBank/DDBJ whole genome shotgun (WGS) entry which is preliminary data.</text>
</comment>
<evidence type="ECO:0000256" key="1">
    <source>
        <dbReference type="SAM" id="Phobius"/>
    </source>
</evidence>
<feature type="transmembrane region" description="Helical" evidence="1">
    <location>
        <begin position="315"/>
        <end position="336"/>
    </location>
</feature>
<keyword evidence="1" id="KW-0472">Membrane</keyword>
<evidence type="ECO:0000313" key="3">
    <source>
        <dbReference type="Proteomes" id="UP000444721"/>
    </source>
</evidence>
<gene>
    <name evidence="2" type="ORF">FDP41_011148</name>
</gene>